<keyword evidence="1" id="KW-0732">Signal</keyword>
<sequence>MAKPQQAHPAPMPSLRGALACLALLGLLASPALARADVSADTSTDANKQEIQQLLEYVERSPCQFIRNGKAYKGEKARSHLERKYNYIQGKGHELTAEQFIEHAGTESSFTGRDYQIQCPDQDKEPSADWLLRELARIRQGQ</sequence>
<dbReference type="RefSeq" id="WP_159437649.1">
    <property type="nucleotide sequence ID" value="NZ_FQXG01000001.1"/>
</dbReference>
<evidence type="ECO:0000256" key="1">
    <source>
        <dbReference type="SAM" id="SignalP"/>
    </source>
</evidence>
<dbReference type="Pfam" id="PF17263">
    <property type="entry name" value="DUF5329"/>
    <property type="match status" value="1"/>
</dbReference>
<organism evidence="2 3">
    <name type="scientific">Ferrimonas marina</name>
    <dbReference type="NCBI Taxonomy" id="299255"/>
    <lineage>
        <taxon>Bacteria</taxon>
        <taxon>Pseudomonadati</taxon>
        <taxon>Pseudomonadota</taxon>
        <taxon>Gammaproteobacteria</taxon>
        <taxon>Alteromonadales</taxon>
        <taxon>Ferrimonadaceae</taxon>
        <taxon>Ferrimonas</taxon>
    </lineage>
</organism>
<feature type="chain" id="PRO_5013268534" description="DUF5329 domain-containing protein" evidence="1">
    <location>
        <begin position="35"/>
        <end position="142"/>
    </location>
</feature>
<feature type="signal peptide" evidence="1">
    <location>
        <begin position="1"/>
        <end position="34"/>
    </location>
</feature>
<evidence type="ECO:0008006" key="4">
    <source>
        <dbReference type="Google" id="ProtNLM"/>
    </source>
</evidence>
<dbReference type="InterPro" id="IPR035242">
    <property type="entry name" value="DUF5329"/>
</dbReference>
<dbReference type="OrthoDB" id="344871at2"/>
<dbReference type="EMBL" id="FQXG01000001">
    <property type="protein sequence ID" value="SHG92636.1"/>
    <property type="molecule type" value="Genomic_DNA"/>
</dbReference>
<keyword evidence="3" id="KW-1185">Reference proteome</keyword>
<proteinExistence type="predicted"/>
<dbReference type="AlphaFoldDB" id="A0A1M5NSV0"/>
<evidence type="ECO:0000313" key="3">
    <source>
        <dbReference type="Proteomes" id="UP000184268"/>
    </source>
</evidence>
<evidence type="ECO:0000313" key="2">
    <source>
        <dbReference type="EMBL" id="SHG92636.1"/>
    </source>
</evidence>
<reference evidence="2 3" key="1">
    <citation type="submission" date="2016-11" db="EMBL/GenBank/DDBJ databases">
        <authorList>
            <person name="Jaros S."/>
            <person name="Januszkiewicz K."/>
            <person name="Wedrychowicz H."/>
        </authorList>
    </citation>
    <scope>NUCLEOTIDE SEQUENCE [LARGE SCALE GENOMIC DNA]</scope>
    <source>
        <strain evidence="2 3">DSM 16917</strain>
    </source>
</reference>
<protein>
    <recommendedName>
        <fullName evidence="4">DUF5329 domain-containing protein</fullName>
    </recommendedName>
</protein>
<name>A0A1M5NSV0_9GAMM</name>
<dbReference type="Proteomes" id="UP000184268">
    <property type="component" value="Unassembled WGS sequence"/>
</dbReference>
<gene>
    <name evidence="2" type="ORF">SAMN02745129_1168</name>
</gene>
<dbReference type="STRING" id="299255.SAMN02745129_1168"/>
<accession>A0A1M5NSV0</accession>